<evidence type="ECO:0000256" key="7">
    <source>
        <dbReference type="ARBA" id="ARBA00007490"/>
    </source>
</evidence>
<dbReference type="SUPFAM" id="SSF52540">
    <property type="entry name" value="P-loop containing nucleoside triphosphate hydrolases"/>
    <property type="match status" value="1"/>
</dbReference>
<comment type="catalytic activity">
    <reaction evidence="1 14">
        <text>adenosylcob(III)inamide + ATP = adenosylcob(III)inamide phosphate + ADP + H(+)</text>
        <dbReference type="Rhea" id="RHEA:15769"/>
        <dbReference type="ChEBI" id="CHEBI:2480"/>
        <dbReference type="ChEBI" id="CHEBI:15378"/>
        <dbReference type="ChEBI" id="CHEBI:30616"/>
        <dbReference type="ChEBI" id="CHEBI:58502"/>
        <dbReference type="ChEBI" id="CHEBI:456216"/>
        <dbReference type="EC" id="2.7.1.156"/>
    </reaction>
</comment>
<keyword evidence="8 14" id="KW-0169">Cobalamin biosynthesis</keyword>
<dbReference type="GO" id="GO:0005525">
    <property type="term" value="F:GTP binding"/>
    <property type="evidence" value="ECO:0007669"/>
    <property type="project" value="UniProtKB-UniRule"/>
</dbReference>
<keyword evidence="12 14" id="KW-0067">ATP-binding</keyword>
<dbReference type="RefSeq" id="WP_021705531.1">
    <property type="nucleotide sequence ID" value="NZ_BATJ01000008.1"/>
</dbReference>
<evidence type="ECO:0000313" key="17">
    <source>
        <dbReference type="EMBL" id="GAD67560.1"/>
    </source>
</evidence>
<keyword evidence="10 14" id="KW-0547">Nucleotide-binding</keyword>
<dbReference type="PANTHER" id="PTHR34848">
    <property type="match status" value="1"/>
</dbReference>
<dbReference type="Gene3D" id="3.40.50.300">
    <property type="entry name" value="P-loop containing nucleotide triphosphate hydrolases"/>
    <property type="match status" value="1"/>
</dbReference>
<evidence type="ECO:0000256" key="8">
    <source>
        <dbReference type="ARBA" id="ARBA00022573"/>
    </source>
</evidence>
<evidence type="ECO:0000256" key="4">
    <source>
        <dbReference type="ARBA" id="ARBA00003889"/>
    </source>
</evidence>
<dbReference type="InterPro" id="IPR027417">
    <property type="entry name" value="P-loop_NTPase"/>
</dbReference>
<comment type="similarity">
    <text evidence="7 14">Belongs to the CobU/CobP family.</text>
</comment>
<feature type="binding site" evidence="16">
    <location>
        <begin position="8"/>
        <end position="15"/>
    </location>
    <ligand>
        <name>GTP</name>
        <dbReference type="ChEBI" id="CHEBI:37565"/>
    </ligand>
</feature>
<protein>
    <recommendedName>
        <fullName evidence="14">Bifunctional adenosylcobalamin biosynthesis protein</fullName>
        <ecNumber evidence="14">2.7.1.156</ecNumber>
        <ecNumber evidence="14">2.7.7.62</ecNumber>
    </recommendedName>
</protein>
<proteinExistence type="inferred from homology"/>
<dbReference type="GO" id="GO:0005524">
    <property type="term" value="F:ATP binding"/>
    <property type="evidence" value="ECO:0007669"/>
    <property type="project" value="UniProtKB-UniRule"/>
</dbReference>
<name>U3A1I7_VIBPR</name>
<evidence type="ECO:0000256" key="15">
    <source>
        <dbReference type="PIRSR" id="PIRSR006135-1"/>
    </source>
</evidence>
<gene>
    <name evidence="17" type="primary">cobP</name>
    <name evidence="17" type="ORF">VPR01S_08_01430</name>
</gene>
<sequence>MSVHLILGGARSGKSSHAEQWVRQVSTQFQRGEVSRPLHYVATAIAFDDEMKTRIEHHRHSRGVGWVEHEAPLALAELLKRFQADDVVLVDCLTLWLNNVIFNHGDTARADDIHDAVNTLVDVLSASSAYLCLVSNEVGLGVVPMGQVSRLFVDHAGWMNQRIAAIADRVDFVAAGLPMRLKG</sequence>
<dbReference type="GO" id="GO:0009236">
    <property type="term" value="P:cobalamin biosynthetic process"/>
    <property type="evidence" value="ECO:0007669"/>
    <property type="project" value="UniProtKB-UniRule"/>
</dbReference>
<keyword evidence="9 14" id="KW-0808">Transferase</keyword>
<keyword evidence="18" id="KW-1185">Reference proteome</keyword>
<dbReference type="EMBL" id="BATJ01000008">
    <property type="protein sequence ID" value="GAD67560.1"/>
    <property type="molecule type" value="Genomic_DNA"/>
</dbReference>
<dbReference type="eggNOG" id="COG2087">
    <property type="taxonomic scope" value="Bacteria"/>
</dbReference>
<evidence type="ECO:0000256" key="6">
    <source>
        <dbReference type="ARBA" id="ARBA00005159"/>
    </source>
</evidence>
<comment type="caution">
    <text evidence="17">The sequence shown here is derived from an EMBL/GenBank/DDBJ whole genome shotgun (WGS) entry which is preliminary data.</text>
</comment>
<comment type="catalytic activity">
    <reaction evidence="2 14">
        <text>adenosylcob(III)inamide phosphate + GTP + H(+) = adenosylcob(III)inamide-GDP + diphosphate</text>
        <dbReference type="Rhea" id="RHEA:22712"/>
        <dbReference type="ChEBI" id="CHEBI:15378"/>
        <dbReference type="ChEBI" id="CHEBI:33019"/>
        <dbReference type="ChEBI" id="CHEBI:37565"/>
        <dbReference type="ChEBI" id="CHEBI:58502"/>
        <dbReference type="ChEBI" id="CHEBI:60487"/>
        <dbReference type="EC" id="2.7.7.62"/>
    </reaction>
</comment>
<feature type="binding site" evidence="16">
    <location>
        <position position="91"/>
    </location>
    <ligand>
        <name>GTP</name>
        <dbReference type="ChEBI" id="CHEBI:37565"/>
    </ligand>
</feature>
<feature type="binding site" evidence="16">
    <location>
        <position position="70"/>
    </location>
    <ligand>
        <name>GTP</name>
        <dbReference type="ChEBI" id="CHEBI:37565"/>
    </ligand>
</feature>
<evidence type="ECO:0000256" key="14">
    <source>
        <dbReference type="PIRNR" id="PIRNR006135"/>
    </source>
</evidence>
<dbReference type="NCBIfam" id="NF004469">
    <property type="entry name" value="PRK05800.1"/>
    <property type="match status" value="1"/>
</dbReference>
<feature type="binding site" evidence="16">
    <location>
        <begin position="59"/>
        <end position="62"/>
    </location>
    <ligand>
        <name>GTP</name>
        <dbReference type="ChEBI" id="CHEBI:37565"/>
    </ligand>
</feature>
<evidence type="ECO:0000256" key="10">
    <source>
        <dbReference type="ARBA" id="ARBA00022741"/>
    </source>
</evidence>
<comment type="catalytic activity">
    <reaction evidence="3">
        <text>adenosylcob(III)inamide + GTP = adenosylcob(III)inamide phosphate + GDP + H(+)</text>
        <dbReference type="Rhea" id="RHEA:15765"/>
        <dbReference type="ChEBI" id="CHEBI:2480"/>
        <dbReference type="ChEBI" id="CHEBI:15378"/>
        <dbReference type="ChEBI" id="CHEBI:37565"/>
        <dbReference type="ChEBI" id="CHEBI:58189"/>
        <dbReference type="ChEBI" id="CHEBI:58502"/>
        <dbReference type="EC" id="2.7.1.156"/>
    </reaction>
</comment>
<evidence type="ECO:0000256" key="11">
    <source>
        <dbReference type="ARBA" id="ARBA00022777"/>
    </source>
</evidence>
<dbReference type="Proteomes" id="UP000016570">
    <property type="component" value="Unassembled WGS sequence"/>
</dbReference>
<keyword evidence="13 14" id="KW-0342">GTP-binding</keyword>
<dbReference type="EC" id="2.7.7.62" evidence="14"/>
<comment type="pathway">
    <text evidence="5 14">Cofactor biosynthesis; adenosylcobalamin biosynthesis; adenosylcobalamin from cob(II)yrinate a,c-diamide: step 6/7.</text>
</comment>
<evidence type="ECO:0000256" key="16">
    <source>
        <dbReference type="PIRSR" id="PIRSR006135-2"/>
    </source>
</evidence>
<comment type="pathway">
    <text evidence="6 14">Cofactor biosynthesis; adenosylcobalamin biosynthesis; adenosylcobalamin from cob(II)yrinate a,c-diamide: step 5/7.</text>
</comment>
<feature type="binding site" evidence="16">
    <location>
        <begin position="42"/>
        <end position="44"/>
    </location>
    <ligand>
        <name>GTP</name>
        <dbReference type="ChEBI" id="CHEBI:37565"/>
    </ligand>
</feature>
<evidence type="ECO:0000256" key="12">
    <source>
        <dbReference type="ARBA" id="ARBA00022840"/>
    </source>
</evidence>
<comment type="function">
    <text evidence="4 14">Catalyzes ATP-dependent phosphorylation of adenosylcobinamide and addition of GMP to adenosylcobinamide phosphate.</text>
</comment>
<evidence type="ECO:0000256" key="9">
    <source>
        <dbReference type="ARBA" id="ARBA00022679"/>
    </source>
</evidence>
<evidence type="ECO:0000256" key="5">
    <source>
        <dbReference type="ARBA" id="ARBA00004692"/>
    </source>
</evidence>
<evidence type="ECO:0000256" key="2">
    <source>
        <dbReference type="ARBA" id="ARBA00000711"/>
    </source>
</evidence>
<evidence type="ECO:0000256" key="1">
    <source>
        <dbReference type="ARBA" id="ARBA00000312"/>
    </source>
</evidence>
<evidence type="ECO:0000256" key="3">
    <source>
        <dbReference type="ARBA" id="ARBA00001522"/>
    </source>
</evidence>
<dbReference type="EC" id="2.7.1.156" evidence="14"/>
<evidence type="ECO:0000256" key="13">
    <source>
        <dbReference type="ARBA" id="ARBA00023134"/>
    </source>
</evidence>
<feature type="active site" description="GMP-histidine intermediate" evidence="15">
    <location>
        <position position="58"/>
    </location>
</feature>
<dbReference type="PANTHER" id="PTHR34848:SF1">
    <property type="entry name" value="BIFUNCTIONAL ADENOSYLCOBALAMIN BIOSYNTHESIS PROTEIN COBU"/>
    <property type="match status" value="1"/>
</dbReference>
<dbReference type="CDD" id="cd00544">
    <property type="entry name" value="CobU"/>
    <property type="match status" value="1"/>
</dbReference>
<keyword evidence="17" id="KW-0548">Nucleotidyltransferase</keyword>
<dbReference type="InterPro" id="IPR003203">
    <property type="entry name" value="CobU/CobP"/>
</dbReference>
<accession>U3A1I7</accession>
<dbReference type="PIRSF" id="PIRSF006135">
    <property type="entry name" value="CobU"/>
    <property type="match status" value="1"/>
</dbReference>
<reference evidence="17 18" key="1">
    <citation type="submission" date="2013-09" db="EMBL/GenBank/DDBJ databases">
        <title>Whole genome shotgun sequence of Vibrio proteolyticus NBRC 13287.</title>
        <authorList>
            <person name="Isaki S."/>
            <person name="Hosoyama A."/>
            <person name="Numata M."/>
            <person name="Hashimoto M."/>
            <person name="Hosoyama Y."/>
            <person name="Tsuchikane K."/>
            <person name="Noguchi M."/>
            <person name="Hirakata S."/>
            <person name="Ichikawa N."/>
            <person name="Ohji S."/>
            <person name="Yamazoe A."/>
            <person name="Fujita N."/>
        </authorList>
    </citation>
    <scope>NUCLEOTIDE SEQUENCE [LARGE SCALE GENOMIC DNA]</scope>
    <source>
        <strain evidence="17 18">NBRC 13287</strain>
    </source>
</reference>
<organism evidence="17 18">
    <name type="scientific">Vibrio proteolyticus NBRC 13287</name>
    <dbReference type="NCBI Taxonomy" id="1219065"/>
    <lineage>
        <taxon>Bacteria</taxon>
        <taxon>Pseudomonadati</taxon>
        <taxon>Pseudomonadota</taxon>
        <taxon>Gammaproteobacteria</taxon>
        <taxon>Vibrionales</taxon>
        <taxon>Vibrionaceae</taxon>
        <taxon>Vibrio</taxon>
    </lineage>
</organism>
<keyword evidence="11 14" id="KW-0418">Kinase</keyword>
<dbReference type="GO" id="GO:0043752">
    <property type="term" value="F:adenosylcobinamide kinase activity"/>
    <property type="evidence" value="ECO:0007669"/>
    <property type="project" value="UniProtKB-EC"/>
</dbReference>
<dbReference type="Pfam" id="PF02283">
    <property type="entry name" value="CobU"/>
    <property type="match status" value="1"/>
</dbReference>
<evidence type="ECO:0000313" key="18">
    <source>
        <dbReference type="Proteomes" id="UP000016570"/>
    </source>
</evidence>
<dbReference type="GO" id="GO:0008820">
    <property type="term" value="F:cobinamide phosphate guanylyltransferase activity"/>
    <property type="evidence" value="ECO:0007669"/>
    <property type="project" value="UniProtKB-UniRule"/>
</dbReference>
<dbReference type="UniPathway" id="UPA00148">
    <property type="reaction ID" value="UER00236"/>
</dbReference>
<dbReference type="STRING" id="1219065.VPR01S_08_01430"/>
<dbReference type="AlphaFoldDB" id="U3A1I7"/>